<proteinExistence type="predicted"/>
<protein>
    <submittedName>
        <fullName evidence="2">Uncharacterized protein</fullName>
    </submittedName>
</protein>
<name>A0A2Z3H1Y7_9BACT</name>
<accession>A0A2Z3H1Y7</accession>
<dbReference type="RefSeq" id="WP_010042655.1">
    <property type="nucleotide sequence ID" value="NZ_CP025958.1"/>
</dbReference>
<evidence type="ECO:0000256" key="1">
    <source>
        <dbReference type="SAM" id="MobiDB-lite"/>
    </source>
</evidence>
<evidence type="ECO:0000313" key="2">
    <source>
        <dbReference type="EMBL" id="AWM37727.1"/>
    </source>
</evidence>
<reference evidence="2 3" key="1">
    <citation type="submission" date="2018-01" db="EMBL/GenBank/DDBJ databases">
        <title>G. obscuriglobus.</title>
        <authorList>
            <person name="Franke J."/>
            <person name="Blomberg W."/>
            <person name="Selmecki A."/>
        </authorList>
    </citation>
    <scope>NUCLEOTIDE SEQUENCE [LARGE SCALE GENOMIC DNA]</scope>
    <source>
        <strain evidence="2 3">DSM 5831</strain>
    </source>
</reference>
<dbReference type="Proteomes" id="UP000245802">
    <property type="component" value="Chromosome"/>
</dbReference>
<keyword evidence="3" id="KW-1185">Reference proteome</keyword>
<organism evidence="2 3">
    <name type="scientific">Gemmata obscuriglobus</name>
    <dbReference type="NCBI Taxonomy" id="114"/>
    <lineage>
        <taxon>Bacteria</taxon>
        <taxon>Pseudomonadati</taxon>
        <taxon>Planctomycetota</taxon>
        <taxon>Planctomycetia</taxon>
        <taxon>Gemmatales</taxon>
        <taxon>Gemmataceae</taxon>
        <taxon>Gemmata</taxon>
    </lineage>
</organism>
<sequence>MDFSHEELVEVVDRLVAGLIERAGVTTGPVDALHIAEYHLGIPVEFVEPAEDDGSGRRRPRSRPAGNGITLTTDMSEEAQQRGAAGGIANLLIPDIMHKLGVPLGAEGKPFITHVRGLVVPRVLIPTRLLRAALRDCKYDVPALHRVFSTASMEMVALRLLDLDSPCVIAIVDDGVVATRRGNQMQVARQLSDAERECVERVTELELPHRARVGEWTAWGWFVEGRPFRRIIVRAVPDDV</sequence>
<gene>
    <name evidence="2" type="ORF">C1280_12485</name>
</gene>
<dbReference type="AlphaFoldDB" id="A0A2Z3H1Y7"/>
<dbReference type="KEGG" id="gog:C1280_12485"/>
<dbReference type="EMBL" id="CP025958">
    <property type="protein sequence ID" value="AWM37727.1"/>
    <property type="molecule type" value="Genomic_DNA"/>
</dbReference>
<feature type="region of interest" description="Disordered" evidence="1">
    <location>
        <begin position="49"/>
        <end position="70"/>
    </location>
</feature>
<evidence type="ECO:0000313" key="3">
    <source>
        <dbReference type="Proteomes" id="UP000245802"/>
    </source>
</evidence>
<dbReference type="OrthoDB" id="270506at2"/>